<evidence type="ECO:0000313" key="3">
    <source>
        <dbReference type="EMBL" id="KAI9638344.1"/>
    </source>
</evidence>
<evidence type="ECO:0000256" key="1">
    <source>
        <dbReference type="SAM" id="MobiDB-lite"/>
    </source>
</evidence>
<dbReference type="PANTHER" id="PTHR39142:SF1">
    <property type="entry name" value="AEL197CP"/>
    <property type="match status" value="1"/>
</dbReference>
<dbReference type="GO" id="GO:0005262">
    <property type="term" value="F:calcium channel activity"/>
    <property type="evidence" value="ECO:0007669"/>
    <property type="project" value="InterPro"/>
</dbReference>
<feature type="region of interest" description="Disordered" evidence="1">
    <location>
        <begin position="123"/>
        <end position="144"/>
    </location>
</feature>
<sequence length="510" mass="53400">MSTRDRHSGRSRTGRPPERSQRSATSGWRVFAAVILLLSLVLPITSAQPSPSAPGPIQNLSIAAIPALINLTPLNSTRPTIQLSLPPTPDLFLTFNLCSLTSNSSLLPTVLISTAADPAWSLGARSTADSGSGGTREGGHNRRSRQGAVWSLVWDKGFGNWTMSGMGQGEQVKMLLSLDVDVNGAFRSGVGAGNMPTYPNYTLPPAQLPLFASGAGSSTSSLTLIIVPTGSSPTSDGLDNSLCAIRTANISTGGIASARNAVLNRSQPHWMRLGGEEGLRSAWGAGDLVAGGSNYTAWTLDEAKGELSRPVWFATKQAGFSCPLVLPTSFCPSIAYAAPLPLDPTSPTHPLSSLPSNITDQLTSNLNALSTSLLSTACGRDRYSFASSCADCHTAYRDWLCRVLIPRCAGGVDTTADPAPQVTRRTVDAPRVPGVVLGGDQGYDELLPCLSTCNAVDRACPVNLNFRCPLRKHGADKSYGFLGDDPGYGDGSADLGVAAGDGWGNTWCNP</sequence>
<feature type="signal peptide" evidence="2">
    <location>
        <begin position="1"/>
        <end position="47"/>
    </location>
</feature>
<dbReference type="InterPro" id="IPR024338">
    <property type="entry name" value="MID1/Yam8"/>
</dbReference>
<dbReference type="GeneID" id="77725832"/>
<protein>
    <submittedName>
        <fullName evidence="3">Calcium channel</fullName>
    </submittedName>
</protein>
<gene>
    <name evidence="3" type="ORF">MKK02DRAFT_22819</name>
</gene>
<proteinExistence type="predicted"/>
<dbReference type="Pfam" id="PF12929">
    <property type="entry name" value="Mid1"/>
    <property type="match status" value="1"/>
</dbReference>
<comment type="caution">
    <text evidence="3">The sequence shown here is derived from an EMBL/GenBank/DDBJ whole genome shotgun (WGS) entry which is preliminary data.</text>
</comment>
<keyword evidence="2" id="KW-0732">Signal</keyword>
<dbReference type="EMBL" id="JAKWFO010000003">
    <property type="protein sequence ID" value="KAI9638344.1"/>
    <property type="molecule type" value="Genomic_DNA"/>
</dbReference>
<evidence type="ECO:0000313" key="4">
    <source>
        <dbReference type="Proteomes" id="UP001164286"/>
    </source>
</evidence>
<organism evidence="3 4">
    <name type="scientific">Dioszegia hungarica</name>
    <dbReference type="NCBI Taxonomy" id="4972"/>
    <lineage>
        <taxon>Eukaryota</taxon>
        <taxon>Fungi</taxon>
        <taxon>Dikarya</taxon>
        <taxon>Basidiomycota</taxon>
        <taxon>Agaricomycotina</taxon>
        <taxon>Tremellomycetes</taxon>
        <taxon>Tremellales</taxon>
        <taxon>Bulleribasidiaceae</taxon>
        <taxon>Dioszegia</taxon>
    </lineage>
</organism>
<feature type="chain" id="PRO_5041291138" evidence="2">
    <location>
        <begin position="48"/>
        <end position="510"/>
    </location>
</feature>
<dbReference type="AlphaFoldDB" id="A0AA38HEY5"/>
<dbReference type="PANTHER" id="PTHR39142">
    <property type="entry name" value="MID1P"/>
    <property type="match status" value="1"/>
</dbReference>
<dbReference type="RefSeq" id="XP_052948121.1">
    <property type="nucleotide sequence ID" value="XM_053086631.1"/>
</dbReference>
<accession>A0AA38HEY5</accession>
<reference evidence="3" key="1">
    <citation type="journal article" date="2022" name="G3 (Bethesda)">
        <title>High quality genome of the basidiomycete yeast Dioszegia hungarica PDD-24b-2 isolated from cloud water.</title>
        <authorList>
            <person name="Jarrige D."/>
            <person name="Haridas S."/>
            <person name="Bleykasten-Grosshans C."/>
            <person name="Joly M."/>
            <person name="Nadalig T."/>
            <person name="Sancelme M."/>
            <person name="Vuilleumier S."/>
            <person name="Grigoriev I.V."/>
            <person name="Amato P."/>
            <person name="Bringel F."/>
        </authorList>
    </citation>
    <scope>NUCLEOTIDE SEQUENCE</scope>
    <source>
        <strain evidence="3">PDD-24b-2</strain>
    </source>
</reference>
<feature type="region of interest" description="Disordered" evidence="1">
    <location>
        <begin position="1"/>
        <end position="24"/>
    </location>
</feature>
<dbReference type="GO" id="GO:0098703">
    <property type="term" value="P:calcium ion import across plasma membrane"/>
    <property type="evidence" value="ECO:0007669"/>
    <property type="project" value="InterPro"/>
</dbReference>
<keyword evidence="4" id="KW-1185">Reference proteome</keyword>
<evidence type="ECO:0000256" key="2">
    <source>
        <dbReference type="SAM" id="SignalP"/>
    </source>
</evidence>
<dbReference type="Proteomes" id="UP001164286">
    <property type="component" value="Unassembled WGS sequence"/>
</dbReference>
<name>A0AA38HEY5_9TREE</name>